<gene>
    <name evidence="3" type="ORF">KC19_2G195700</name>
</gene>
<evidence type="ECO:0000256" key="2">
    <source>
        <dbReference type="SAM" id="Phobius"/>
    </source>
</evidence>
<dbReference type="EMBL" id="CM026422">
    <property type="protein sequence ID" value="KAG0587847.1"/>
    <property type="molecule type" value="Genomic_DNA"/>
</dbReference>
<sequence>MVMGRLARRQALDPRGSTGGRGHGWADGGEGGMKQAGVCVPYEHSMRLPLSSLAKPALGQPQAHRHLPSPPPPPHRISRIHPPAPPPPSPPPGYWKCVGDLLPVWIWRGSIAITWWLKIGLFAICVVVCCGICDYASELEA</sequence>
<feature type="compositionally biased region" description="Gly residues" evidence="1">
    <location>
        <begin position="17"/>
        <end position="30"/>
    </location>
</feature>
<feature type="transmembrane region" description="Helical" evidence="2">
    <location>
        <begin position="115"/>
        <end position="137"/>
    </location>
</feature>
<evidence type="ECO:0000313" key="4">
    <source>
        <dbReference type="Proteomes" id="UP000822688"/>
    </source>
</evidence>
<reference evidence="3" key="1">
    <citation type="submission" date="2020-06" db="EMBL/GenBank/DDBJ databases">
        <title>WGS assembly of Ceratodon purpureus strain R40.</title>
        <authorList>
            <person name="Carey S.B."/>
            <person name="Jenkins J."/>
            <person name="Shu S."/>
            <person name="Lovell J.T."/>
            <person name="Sreedasyam A."/>
            <person name="Maumus F."/>
            <person name="Tiley G.P."/>
            <person name="Fernandez-Pozo N."/>
            <person name="Barry K."/>
            <person name="Chen C."/>
            <person name="Wang M."/>
            <person name="Lipzen A."/>
            <person name="Daum C."/>
            <person name="Saski C.A."/>
            <person name="Payton A.C."/>
            <person name="Mcbreen J.C."/>
            <person name="Conrad R.E."/>
            <person name="Kollar L.M."/>
            <person name="Olsson S."/>
            <person name="Huttunen S."/>
            <person name="Landis J.B."/>
            <person name="Wickett N.J."/>
            <person name="Johnson M.G."/>
            <person name="Rensing S.A."/>
            <person name="Grimwood J."/>
            <person name="Schmutz J."/>
            <person name="Mcdaniel S.F."/>
        </authorList>
    </citation>
    <scope>NUCLEOTIDE SEQUENCE</scope>
    <source>
        <strain evidence="3">R40</strain>
    </source>
</reference>
<proteinExistence type="predicted"/>
<keyword evidence="2" id="KW-0812">Transmembrane</keyword>
<dbReference type="Proteomes" id="UP000822688">
    <property type="component" value="Chromosome 2"/>
</dbReference>
<dbReference type="AlphaFoldDB" id="A0A8T0IXC9"/>
<comment type="caution">
    <text evidence="3">The sequence shown here is derived from an EMBL/GenBank/DDBJ whole genome shotgun (WGS) entry which is preliminary data.</text>
</comment>
<organism evidence="3 4">
    <name type="scientific">Ceratodon purpureus</name>
    <name type="common">Fire moss</name>
    <name type="synonym">Dicranum purpureum</name>
    <dbReference type="NCBI Taxonomy" id="3225"/>
    <lineage>
        <taxon>Eukaryota</taxon>
        <taxon>Viridiplantae</taxon>
        <taxon>Streptophyta</taxon>
        <taxon>Embryophyta</taxon>
        <taxon>Bryophyta</taxon>
        <taxon>Bryophytina</taxon>
        <taxon>Bryopsida</taxon>
        <taxon>Dicranidae</taxon>
        <taxon>Pseudoditrichales</taxon>
        <taxon>Ditrichaceae</taxon>
        <taxon>Ceratodon</taxon>
    </lineage>
</organism>
<feature type="region of interest" description="Disordered" evidence="1">
    <location>
        <begin position="1"/>
        <end position="30"/>
    </location>
</feature>
<protein>
    <submittedName>
        <fullName evidence="3">Uncharacterized protein</fullName>
    </submittedName>
</protein>
<evidence type="ECO:0000313" key="3">
    <source>
        <dbReference type="EMBL" id="KAG0587847.1"/>
    </source>
</evidence>
<keyword evidence="4" id="KW-1185">Reference proteome</keyword>
<keyword evidence="2" id="KW-0472">Membrane</keyword>
<name>A0A8T0IXC9_CERPU</name>
<keyword evidence="2" id="KW-1133">Transmembrane helix</keyword>
<evidence type="ECO:0000256" key="1">
    <source>
        <dbReference type="SAM" id="MobiDB-lite"/>
    </source>
</evidence>
<accession>A0A8T0IXC9</accession>
<feature type="region of interest" description="Disordered" evidence="1">
    <location>
        <begin position="57"/>
        <end position="89"/>
    </location>
</feature>